<sequence length="268" mass="29495">MMWLRYDLDTDLDATPVHPDLYASLGGTAAMLLHGRAATDVFFVHTPRGLRLRCLAAQPNTADVAWRATLAEADARGRVSAWRPAPFEPESLGLGGPAAMAAAHRVFTADSQAWLEFHARAPRPVPTISRWATSLLMVRALADALALDPRESDDLWDRVSRSTRRLAAFDPAEPAVRKLADALRGGWDHPTSLRERLSPHQHDLLATYESTIAPAAREWRTTAQPSLRHGATLAVLFHWNRSAMPVSHQRLLATALSRLVPRPTPLAA</sequence>
<organism evidence="2 3">
    <name type="scientific">Virgisporangium ochraceum</name>
    <dbReference type="NCBI Taxonomy" id="65505"/>
    <lineage>
        <taxon>Bacteria</taxon>
        <taxon>Bacillati</taxon>
        <taxon>Actinomycetota</taxon>
        <taxon>Actinomycetes</taxon>
        <taxon>Micromonosporales</taxon>
        <taxon>Micromonosporaceae</taxon>
        <taxon>Virgisporangium</taxon>
    </lineage>
</organism>
<dbReference type="NCBIfam" id="TIGR03891">
    <property type="entry name" value="thiopep_ocin"/>
    <property type="match status" value="1"/>
</dbReference>
<dbReference type="EMBL" id="BOPH01000027">
    <property type="protein sequence ID" value="GIJ67504.1"/>
    <property type="molecule type" value="Genomic_DNA"/>
</dbReference>
<evidence type="ECO:0000313" key="3">
    <source>
        <dbReference type="Proteomes" id="UP000635606"/>
    </source>
</evidence>
<evidence type="ECO:0000259" key="1">
    <source>
        <dbReference type="Pfam" id="PF14028"/>
    </source>
</evidence>
<proteinExistence type="predicted"/>
<keyword evidence="3" id="KW-1185">Reference proteome</keyword>
<dbReference type="Pfam" id="PF14028">
    <property type="entry name" value="Lant_dehydr_C"/>
    <property type="match status" value="1"/>
</dbReference>
<accession>A0A8J3ZNI9</accession>
<reference evidence="2" key="1">
    <citation type="submission" date="2021-01" db="EMBL/GenBank/DDBJ databases">
        <title>Whole genome shotgun sequence of Virgisporangium ochraceum NBRC 16418.</title>
        <authorList>
            <person name="Komaki H."/>
            <person name="Tamura T."/>
        </authorList>
    </citation>
    <scope>NUCLEOTIDE SEQUENCE</scope>
    <source>
        <strain evidence="2">NBRC 16418</strain>
    </source>
</reference>
<feature type="domain" description="Thiopeptide-type bacteriocin biosynthesis" evidence="1">
    <location>
        <begin position="31"/>
        <end position="258"/>
    </location>
</feature>
<dbReference type="RefSeq" id="WP_203927468.1">
    <property type="nucleotide sequence ID" value="NZ_BOPH01000027.1"/>
</dbReference>
<dbReference type="Proteomes" id="UP000635606">
    <property type="component" value="Unassembled WGS sequence"/>
</dbReference>
<dbReference type="InterPro" id="IPR023809">
    <property type="entry name" value="Thiopep_bacteriocin_synth_dom"/>
</dbReference>
<evidence type="ECO:0000313" key="2">
    <source>
        <dbReference type="EMBL" id="GIJ67504.1"/>
    </source>
</evidence>
<gene>
    <name evidence="2" type="ORF">Voc01_024210</name>
</gene>
<protein>
    <recommendedName>
        <fullName evidence="1">Thiopeptide-type bacteriocin biosynthesis domain-containing protein</fullName>
    </recommendedName>
</protein>
<name>A0A8J3ZNI9_9ACTN</name>
<comment type="caution">
    <text evidence="2">The sequence shown here is derived from an EMBL/GenBank/DDBJ whole genome shotgun (WGS) entry which is preliminary data.</text>
</comment>
<dbReference type="AlphaFoldDB" id="A0A8J3ZNI9"/>